<feature type="transmembrane region" description="Helical" evidence="1">
    <location>
        <begin position="339"/>
        <end position="358"/>
    </location>
</feature>
<evidence type="ECO:0000313" key="3">
    <source>
        <dbReference type="Proteomes" id="UP000219482"/>
    </source>
</evidence>
<dbReference type="RefSeq" id="WP_143278433.1">
    <property type="nucleotide sequence ID" value="NZ_OCNK01000002.1"/>
</dbReference>
<keyword evidence="3" id="KW-1185">Reference proteome</keyword>
<dbReference type="AlphaFoldDB" id="A0A286GSK6"/>
<sequence>MDGGAVDAGWTRPEPSPWAARVLALVVAVLVTAPALAPGYVLLRDMVFVPRQDLDLDALGLGGGLPRAVPVDGVMALLTAVVPGDLVQKAVLLAAVYAAVLGAARLVPPGPDGRRGLAGIVGGLVYGWSPYVAERLLIGHWALLLAYAALPWIALAALRVRAGEPRSTARLVLAVAPAALTPTGALLAAGVVLVLVGRRRLLPAGGTVLLLSLPWIAAGVLHPAGGASDPAGVAAFAARGEGWGGALLALLGTGGIWNADAVPGSRASPLLPLVTLLLVALAVTGWAAHGDGRRAPGSRLLVLGACGLLLALAGSVPGLREVLEAAVRSVPGAGLLRDGQKWIAWWALPLAVGAGLGARRLADAVRERSGLPGAAGLLGAAAVLLPLIAVPDLVWGVGGRLQPVEYPGDWQQVRDALAEDPHPGDVLVLPFGAYRAFDWNADRPQLDPAARWLPRPTVTDDVLVVDGRAVEGEDLRARAVAEVVDEPGALADLGIGWVLVERGTPGRPVPDAVTDLPLVVDGADLALHRVPGARPGPEPSLARVTAVVGFHACWLVIVSGSVLWITATPSTVTLRRRPPWKRVPE</sequence>
<keyword evidence="1" id="KW-1133">Transmembrane helix</keyword>
<dbReference type="EMBL" id="OCNK01000002">
    <property type="protein sequence ID" value="SOD98525.1"/>
    <property type="molecule type" value="Genomic_DNA"/>
</dbReference>
<accession>A0A286GSK6</accession>
<proteinExistence type="predicted"/>
<keyword evidence="1" id="KW-0472">Membrane</keyword>
<feature type="transmembrane region" description="Helical" evidence="1">
    <location>
        <begin position="139"/>
        <end position="159"/>
    </location>
</feature>
<keyword evidence="1" id="KW-0812">Transmembrane</keyword>
<feature type="transmembrane region" description="Helical" evidence="1">
    <location>
        <begin position="171"/>
        <end position="195"/>
    </location>
</feature>
<organism evidence="2 3">
    <name type="scientific">Blastococcus haudaquaticus</name>
    <dbReference type="NCBI Taxonomy" id="1938745"/>
    <lineage>
        <taxon>Bacteria</taxon>
        <taxon>Bacillati</taxon>
        <taxon>Actinomycetota</taxon>
        <taxon>Actinomycetes</taxon>
        <taxon>Geodermatophilales</taxon>
        <taxon>Geodermatophilaceae</taxon>
        <taxon>Blastococcus</taxon>
    </lineage>
</organism>
<reference evidence="3" key="1">
    <citation type="submission" date="2017-09" db="EMBL/GenBank/DDBJ databases">
        <authorList>
            <person name="Varghese N."/>
            <person name="Submissions S."/>
        </authorList>
    </citation>
    <scope>NUCLEOTIDE SEQUENCE [LARGE SCALE GENOMIC DNA]</scope>
    <source>
        <strain evidence="3">DSM 44270</strain>
    </source>
</reference>
<feature type="transmembrane region" description="Helical" evidence="1">
    <location>
        <begin position="370"/>
        <end position="390"/>
    </location>
</feature>
<protein>
    <recommendedName>
        <fullName evidence="4">4-amino-4-deoxy-L-arabinose transferase</fullName>
    </recommendedName>
</protein>
<feature type="transmembrane region" description="Helical" evidence="1">
    <location>
        <begin position="201"/>
        <end position="221"/>
    </location>
</feature>
<feature type="transmembrane region" description="Helical" evidence="1">
    <location>
        <begin position="544"/>
        <end position="567"/>
    </location>
</feature>
<feature type="transmembrane region" description="Helical" evidence="1">
    <location>
        <begin position="300"/>
        <end position="319"/>
    </location>
</feature>
<feature type="transmembrane region" description="Helical" evidence="1">
    <location>
        <begin position="269"/>
        <end position="288"/>
    </location>
</feature>
<dbReference type="Proteomes" id="UP000219482">
    <property type="component" value="Unassembled WGS sequence"/>
</dbReference>
<feature type="transmembrane region" description="Helical" evidence="1">
    <location>
        <begin position="22"/>
        <end position="43"/>
    </location>
</feature>
<evidence type="ECO:0000313" key="2">
    <source>
        <dbReference type="EMBL" id="SOD98525.1"/>
    </source>
</evidence>
<evidence type="ECO:0008006" key="4">
    <source>
        <dbReference type="Google" id="ProtNLM"/>
    </source>
</evidence>
<evidence type="ECO:0000256" key="1">
    <source>
        <dbReference type="SAM" id="Phobius"/>
    </source>
</evidence>
<name>A0A286GSK6_9ACTN</name>
<gene>
    <name evidence="2" type="ORF">SAMN06272739_1942</name>
</gene>